<feature type="chain" id="PRO_5035787344" evidence="1">
    <location>
        <begin position="22"/>
        <end position="49"/>
    </location>
</feature>
<dbReference type="AlphaFoldDB" id="A0A8T0I9L4"/>
<evidence type="ECO:0000256" key="1">
    <source>
        <dbReference type="SAM" id="SignalP"/>
    </source>
</evidence>
<sequence>MRERSFGVLCDVPCLPVLLSCLLCAGERQVMTWKNFLFRVRSRNLYCNL</sequence>
<keyword evidence="3" id="KW-1185">Reference proteome</keyword>
<gene>
    <name evidence="2" type="ORF">KC19_4G078300</name>
</gene>
<protein>
    <submittedName>
        <fullName evidence="2">Uncharacterized protein</fullName>
    </submittedName>
</protein>
<proteinExistence type="predicted"/>
<keyword evidence="1" id="KW-0732">Signal</keyword>
<evidence type="ECO:0000313" key="3">
    <source>
        <dbReference type="Proteomes" id="UP000822688"/>
    </source>
</evidence>
<accession>A0A8T0I9L4</accession>
<comment type="caution">
    <text evidence="2">The sequence shown here is derived from an EMBL/GenBank/DDBJ whole genome shotgun (WGS) entry which is preliminary data.</text>
</comment>
<feature type="signal peptide" evidence="1">
    <location>
        <begin position="1"/>
        <end position="21"/>
    </location>
</feature>
<dbReference type="EMBL" id="CM026424">
    <property type="protein sequence ID" value="KAG0579168.1"/>
    <property type="molecule type" value="Genomic_DNA"/>
</dbReference>
<name>A0A8T0I9L4_CERPU</name>
<organism evidence="2 3">
    <name type="scientific">Ceratodon purpureus</name>
    <name type="common">Fire moss</name>
    <name type="synonym">Dicranum purpureum</name>
    <dbReference type="NCBI Taxonomy" id="3225"/>
    <lineage>
        <taxon>Eukaryota</taxon>
        <taxon>Viridiplantae</taxon>
        <taxon>Streptophyta</taxon>
        <taxon>Embryophyta</taxon>
        <taxon>Bryophyta</taxon>
        <taxon>Bryophytina</taxon>
        <taxon>Bryopsida</taxon>
        <taxon>Dicranidae</taxon>
        <taxon>Pseudoditrichales</taxon>
        <taxon>Ditrichaceae</taxon>
        <taxon>Ceratodon</taxon>
    </lineage>
</organism>
<dbReference type="Proteomes" id="UP000822688">
    <property type="component" value="Chromosome 4"/>
</dbReference>
<evidence type="ECO:0000313" key="2">
    <source>
        <dbReference type="EMBL" id="KAG0579168.1"/>
    </source>
</evidence>
<reference evidence="2" key="1">
    <citation type="submission" date="2020-06" db="EMBL/GenBank/DDBJ databases">
        <title>WGS assembly of Ceratodon purpureus strain R40.</title>
        <authorList>
            <person name="Carey S.B."/>
            <person name="Jenkins J."/>
            <person name="Shu S."/>
            <person name="Lovell J.T."/>
            <person name="Sreedasyam A."/>
            <person name="Maumus F."/>
            <person name="Tiley G.P."/>
            <person name="Fernandez-Pozo N."/>
            <person name="Barry K."/>
            <person name="Chen C."/>
            <person name="Wang M."/>
            <person name="Lipzen A."/>
            <person name="Daum C."/>
            <person name="Saski C.A."/>
            <person name="Payton A.C."/>
            <person name="Mcbreen J.C."/>
            <person name="Conrad R.E."/>
            <person name="Kollar L.M."/>
            <person name="Olsson S."/>
            <person name="Huttunen S."/>
            <person name="Landis J.B."/>
            <person name="Wickett N.J."/>
            <person name="Johnson M.G."/>
            <person name="Rensing S.A."/>
            <person name="Grimwood J."/>
            <person name="Schmutz J."/>
            <person name="Mcdaniel S.F."/>
        </authorList>
    </citation>
    <scope>NUCLEOTIDE SEQUENCE</scope>
    <source>
        <strain evidence="2">R40</strain>
    </source>
</reference>